<dbReference type="EMBL" id="JAFHKK010000021">
    <property type="protein sequence ID" value="MBN2964986.1"/>
    <property type="molecule type" value="Genomic_DNA"/>
</dbReference>
<keyword evidence="1" id="KW-0238">DNA-binding</keyword>
<keyword evidence="2" id="KW-1185">Reference proteome</keyword>
<organism evidence="1 2">
    <name type="scientific">Sulfurospirillum tamanense</name>
    <dbReference type="NCBI Taxonomy" id="2813362"/>
    <lineage>
        <taxon>Bacteria</taxon>
        <taxon>Pseudomonadati</taxon>
        <taxon>Campylobacterota</taxon>
        <taxon>Epsilonproteobacteria</taxon>
        <taxon>Campylobacterales</taxon>
        <taxon>Sulfurospirillaceae</taxon>
        <taxon>Sulfurospirillum</taxon>
    </lineage>
</organism>
<accession>A0ABS2WTM1</accession>
<sequence>MNIHPIRTEHDYEKALERIDALMDLNPELGTPPSDELEILVLLVEKYEEKQWKIDTPDPIEAIKYRMQEMGLKQKDLIPLFGSKSKVSEVLNRKIGLSLAMISNISSKLHIPLEVLIPKAS</sequence>
<dbReference type="Proteomes" id="UP000703590">
    <property type="component" value="Unassembled WGS sequence"/>
</dbReference>
<reference evidence="1" key="2">
    <citation type="submission" date="2021-02" db="EMBL/GenBank/DDBJ databases">
        <authorList>
            <person name="Merkel A.Y."/>
        </authorList>
    </citation>
    <scope>NUCLEOTIDE SEQUENCE</scope>
    <source>
        <strain evidence="1">T05b</strain>
    </source>
</reference>
<dbReference type="PANTHER" id="PTHR40455:SF1">
    <property type="entry name" value="ANTITOXIN HIGA"/>
    <property type="match status" value="1"/>
</dbReference>
<comment type="caution">
    <text evidence="1">The sequence shown here is derived from an EMBL/GenBank/DDBJ whole genome shotgun (WGS) entry which is preliminary data.</text>
</comment>
<dbReference type="RefSeq" id="WP_205459534.1">
    <property type="nucleotide sequence ID" value="NZ_JAFHKK010000021.1"/>
</dbReference>
<dbReference type="SUPFAM" id="SSF47413">
    <property type="entry name" value="lambda repressor-like DNA-binding domains"/>
    <property type="match status" value="1"/>
</dbReference>
<proteinExistence type="predicted"/>
<dbReference type="InterPro" id="IPR010982">
    <property type="entry name" value="Lambda_DNA-bd_dom_sf"/>
</dbReference>
<dbReference type="PANTHER" id="PTHR40455">
    <property type="entry name" value="ANTITOXIN HIGA"/>
    <property type="match status" value="1"/>
</dbReference>
<reference evidence="1" key="1">
    <citation type="submission" date="2021-02" db="EMBL/GenBank/DDBJ databases">
        <title>Sulfurospirillum tamanensis sp. nov.</title>
        <authorList>
            <person name="Frolova A."/>
            <person name="Merkel A."/>
            <person name="Slobodkin A."/>
        </authorList>
    </citation>
    <scope>NUCLEOTIDE SEQUENCE</scope>
    <source>
        <strain evidence="1">T05b</strain>
    </source>
</reference>
<evidence type="ECO:0000313" key="1">
    <source>
        <dbReference type="EMBL" id="MBN2964986.1"/>
    </source>
</evidence>
<gene>
    <name evidence="1" type="ORF">JWV37_09360</name>
</gene>
<dbReference type="InterPro" id="IPR039060">
    <property type="entry name" value="Antitox_HigA"/>
</dbReference>
<dbReference type="GO" id="GO:0003677">
    <property type="term" value="F:DNA binding"/>
    <property type="evidence" value="ECO:0007669"/>
    <property type="project" value="UniProtKB-KW"/>
</dbReference>
<protein>
    <submittedName>
        <fullName evidence="1">DNA-binding protein</fullName>
    </submittedName>
</protein>
<evidence type="ECO:0000313" key="2">
    <source>
        <dbReference type="Proteomes" id="UP000703590"/>
    </source>
</evidence>
<name>A0ABS2WTM1_9BACT</name>